<keyword evidence="3" id="KW-1003">Cell membrane</keyword>
<evidence type="ECO:0000259" key="8">
    <source>
        <dbReference type="SMART" id="SM00382"/>
    </source>
</evidence>
<dbReference type="EMBL" id="CP089984">
    <property type="protein sequence ID" value="WXB20051.1"/>
    <property type="molecule type" value="Genomic_DNA"/>
</dbReference>
<evidence type="ECO:0000256" key="4">
    <source>
        <dbReference type="ARBA" id="ARBA00022496"/>
    </source>
</evidence>
<organism evidence="9 10">
    <name type="scientific">Pendulispora albinea</name>
    <dbReference type="NCBI Taxonomy" id="2741071"/>
    <lineage>
        <taxon>Bacteria</taxon>
        <taxon>Pseudomonadati</taxon>
        <taxon>Myxococcota</taxon>
        <taxon>Myxococcia</taxon>
        <taxon>Myxococcales</taxon>
        <taxon>Sorangiineae</taxon>
        <taxon>Pendulisporaceae</taxon>
        <taxon>Pendulispora</taxon>
    </lineage>
</organism>
<dbReference type="InterPro" id="IPR003593">
    <property type="entry name" value="AAA+_ATPase"/>
</dbReference>
<dbReference type="PANTHER" id="PTHR42771">
    <property type="entry name" value="IRON(3+)-HYDROXAMATE IMPORT ATP-BINDING PROTEIN FHUC"/>
    <property type="match status" value="1"/>
</dbReference>
<proteinExistence type="predicted"/>
<dbReference type="InterPro" id="IPR003959">
    <property type="entry name" value="ATPase_AAA_core"/>
</dbReference>
<dbReference type="InterPro" id="IPR027417">
    <property type="entry name" value="P-loop_NTPase"/>
</dbReference>
<keyword evidence="6" id="KW-0406">Ion transport</keyword>
<keyword evidence="4" id="KW-0410">Iron transport</keyword>
<name>A0ABZ2MC27_9BACT</name>
<dbReference type="Gene3D" id="3.40.50.300">
    <property type="entry name" value="P-loop containing nucleotide triphosphate hydrolases"/>
    <property type="match status" value="2"/>
</dbReference>
<dbReference type="Proteomes" id="UP001370348">
    <property type="component" value="Chromosome"/>
</dbReference>
<keyword evidence="5" id="KW-0408">Iron</keyword>
<dbReference type="SUPFAM" id="SSF52540">
    <property type="entry name" value="P-loop containing nucleoside triphosphate hydrolases"/>
    <property type="match status" value="1"/>
</dbReference>
<feature type="domain" description="AAA+ ATPase" evidence="8">
    <location>
        <begin position="38"/>
        <end position="257"/>
    </location>
</feature>
<evidence type="ECO:0000256" key="7">
    <source>
        <dbReference type="ARBA" id="ARBA00023136"/>
    </source>
</evidence>
<evidence type="ECO:0000256" key="5">
    <source>
        <dbReference type="ARBA" id="ARBA00023004"/>
    </source>
</evidence>
<dbReference type="PANTHER" id="PTHR42771:SF2">
    <property type="entry name" value="IRON(3+)-HYDROXAMATE IMPORT ATP-BINDING PROTEIN FHUC"/>
    <property type="match status" value="1"/>
</dbReference>
<sequence>MPNLLRLSRKTAPAGRGASARFPFDVPAIATLTTLDLRADVTFFVGENGSGKSTLLEGIACVAELETIGEHDAASDATLTAQRELAADLRLAWGRRSRQGFFLRAEDFFGYVRGQARTDARIVREQREAMGIAAPAEGPEDTLGARHVDERDAAGYLGRYDARSHGESFLDLFSERVRPGGLYLLDEPETPLSPKRQLAFLALVRKAARAGAQFIIATHSPILLACPGARIFSFDESPIAEASYDALDHVSVTRDFLNHPAKYLDDM</sequence>
<gene>
    <name evidence="9" type="ORF">LZC94_22855</name>
</gene>
<keyword evidence="7" id="KW-0472">Membrane</keyword>
<keyword evidence="10" id="KW-1185">Reference proteome</keyword>
<evidence type="ECO:0000256" key="6">
    <source>
        <dbReference type="ARBA" id="ARBA00023065"/>
    </source>
</evidence>
<dbReference type="SMART" id="SM00382">
    <property type="entry name" value="AAA"/>
    <property type="match status" value="1"/>
</dbReference>
<protein>
    <submittedName>
        <fullName evidence="9">AAA family ATPase</fullName>
    </submittedName>
</protein>
<evidence type="ECO:0000313" key="9">
    <source>
        <dbReference type="EMBL" id="WXB20051.1"/>
    </source>
</evidence>
<accession>A0ABZ2MC27</accession>
<dbReference type="InterPro" id="IPR051535">
    <property type="entry name" value="Siderophore_ABC-ATPase"/>
</dbReference>
<evidence type="ECO:0000256" key="1">
    <source>
        <dbReference type="ARBA" id="ARBA00004202"/>
    </source>
</evidence>
<keyword evidence="2" id="KW-0813">Transport</keyword>
<dbReference type="Pfam" id="PF13304">
    <property type="entry name" value="AAA_21"/>
    <property type="match status" value="1"/>
</dbReference>
<evidence type="ECO:0000256" key="3">
    <source>
        <dbReference type="ARBA" id="ARBA00022475"/>
    </source>
</evidence>
<evidence type="ECO:0000313" key="10">
    <source>
        <dbReference type="Proteomes" id="UP001370348"/>
    </source>
</evidence>
<comment type="subcellular location">
    <subcellularLocation>
        <location evidence="1">Cell membrane</location>
        <topology evidence="1">Peripheral membrane protein</topology>
    </subcellularLocation>
</comment>
<evidence type="ECO:0000256" key="2">
    <source>
        <dbReference type="ARBA" id="ARBA00022448"/>
    </source>
</evidence>
<reference evidence="9 10" key="1">
    <citation type="submission" date="2021-12" db="EMBL/GenBank/DDBJ databases">
        <title>Discovery of the Pendulisporaceae a myxobacterial family with distinct sporulation behavior and unique specialized metabolism.</title>
        <authorList>
            <person name="Garcia R."/>
            <person name="Popoff A."/>
            <person name="Bader C.D."/>
            <person name="Loehr J."/>
            <person name="Walesch S."/>
            <person name="Walt C."/>
            <person name="Boldt J."/>
            <person name="Bunk B."/>
            <person name="Haeckl F.J.F.P.J."/>
            <person name="Gunesch A.P."/>
            <person name="Birkelbach J."/>
            <person name="Nuebel U."/>
            <person name="Pietschmann T."/>
            <person name="Bach T."/>
            <person name="Mueller R."/>
        </authorList>
    </citation>
    <scope>NUCLEOTIDE SEQUENCE [LARGE SCALE GENOMIC DNA]</scope>
    <source>
        <strain evidence="9 10">MSr11954</strain>
    </source>
</reference>
<dbReference type="RefSeq" id="WP_394829651.1">
    <property type="nucleotide sequence ID" value="NZ_CP089984.1"/>
</dbReference>